<dbReference type="InterPro" id="IPR036390">
    <property type="entry name" value="WH_DNA-bd_sf"/>
</dbReference>
<organism evidence="4 5">
    <name type="scientific">Pseudomonas abyssi</name>
    <dbReference type="NCBI Taxonomy" id="170540"/>
    <lineage>
        <taxon>Bacteria</taxon>
        <taxon>Pseudomonadati</taxon>
        <taxon>Pseudomonadota</taxon>
        <taxon>Gammaproteobacteria</taxon>
        <taxon>Pseudomonadales</taxon>
        <taxon>Pseudomonadaceae</taxon>
        <taxon>Pseudomonas</taxon>
    </lineage>
</organism>
<comment type="caution">
    <text evidence="4">The sequence shown here is derived from an EMBL/GenBank/DDBJ whole genome shotgun (WGS) entry which is preliminary data.</text>
</comment>
<dbReference type="Gene3D" id="1.10.10.10">
    <property type="entry name" value="Winged helix-like DNA-binding domain superfamily/Winged helix DNA-binding domain"/>
    <property type="match status" value="1"/>
</dbReference>
<gene>
    <name evidence="4" type="ORF">CNQ84_13565</name>
</gene>
<dbReference type="EMBL" id="NTMR01000017">
    <property type="protein sequence ID" value="PBK03605.1"/>
    <property type="molecule type" value="Genomic_DNA"/>
</dbReference>
<evidence type="ECO:0000259" key="3">
    <source>
        <dbReference type="Pfam" id="PF07515"/>
    </source>
</evidence>
<proteinExistence type="predicted"/>
<feature type="compositionally biased region" description="Acidic residues" evidence="1">
    <location>
        <begin position="424"/>
        <end position="434"/>
    </location>
</feature>
<evidence type="ECO:0000259" key="2">
    <source>
        <dbReference type="Pfam" id="PF07514"/>
    </source>
</evidence>
<dbReference type="RefSeq" id="WP_096005391.1">
    <property type="nucleotide sequence ID" value="NZ_NTMR01000017.1"/>
</dbReference>
<dbReference type="InterPro" id="IPR036388">
    <property type="entry name" value="WH-like_DNA-bd_sf"/>
</dbReference>
<evidence type="ECO:0000256" key="1">
    <source>
        <dbReference type="SAM" id="MobiDB-lite"/>
    </source>
</evidence>
<dbReference type="InterPro" id="IPR022391">
    <property type="entry name" value="ICE_relaxase_PFGI-1"/>
</dbReference>
<reference evidence="4 5" key="1">
    <citation type="submission" date="2017-09" db="EMBL/GenBank/DDBJ databases">
        <title>Pseudomonas abyssi sp. nov. isolated from Abyssopelagic Water.</title>
        <authorList>
            <person name="Wei Y."/>
        </authorList>
    </citation>
    <scope>NUCLEOTIDE SEQUENCE [LARGE SCALE GENOMIC DNA]</scope>
    <source>
        <strain evidence="4 5">MT5</strain>
    </source>
</reference>
<dbReference type="InterPro" id="IPR011093">
    <property type="entry name" value="TraI_2_C"/>
</dbReference>
<dbReference type="InterPro" id="IPR011119">
    <property type="entry name" value="Unchr_helicase_relaxase_TraI"/>
</dbReference>
<dbReference type="Pfam" id="PF07515">
    <property type="entry name" value="TraI_2_C"/>
    <property type="match status" value="1"/>
</dbReference>
<evidence type="ECO:0000313" key="4">
    <source>
        <dbReference type="EMBL" id="PBK03605.1"/>
    </source>
</evidence>
<feature type="domain" description="Uncharacterised" evidence="2">
    <location>
        <begin position="29"/>
        <end position="340"/>
    </location>
</feature>
<sequence length="629" mass="69959">MLSLFQRKRPSSCRHAEIIPVTERLDAPTRPESAAALLATARRQRLLDHIWQRTSLSRKQFARLYRAPLERYAELVQQFPASESHHHSYHGGMLDHGLEIVAYALKLKQSYLLPVGATPEDQSAQAEAWTAAIAYAALLHDIGKIAVDLHVEYADGQVWHPWHGPLQRPYRFRYRNGREYRLHGAASGLLYTSVLSREVLDWLSSYPELWSALLYLLAGQYEHAGILGELVTKADQASVAQALGGDPARAMAAPKHALQRKLLEGLRYLLREELKLNQPQASDGWFTEDGVWLVSKTVSDKLRAHLLSQGVDGIPANNTAVFNVLQDHSLLQPTPEGKAIWKATVTSDTGWSHSFTLLRLAPALIWEADERPAVFAGNVIVDSTEQVGESNDTSVKALATAACEVEQTFQRGPPDTIKPATGDPDTDSDNDGLPDAMDELLEMLTDIPITQDSANADSVARSEGVDDEGKGRSVQIVPAEPVLQAVSVGRPVEPPVPEDFMVWLKKGVLSRRLIINDAKALIHTVAETVYLVSPGIFQRYAQEHPQIAVHARQEGLPEWRWVQRRFEKLQLHRKHASGLNIWTCRVMGPRKTRKLHGYLLSEPSLVLESLPPSNPYITLADEASPLNEC</sequence>
<name>A0A2A3MG40_9PSED</name>
<feature type="region of interest" description="Disordered" evidence="1">
    <location>
        <begin position="408"/>
        <end position="434"/>
    </location>
</feature>
<feature type="domain" description="Putative conjugal transfer nickase/helicase TraI C-terminal" evidence="3">
    <location>
        <begin position="498"/>
        <end position="618"/>
    </location>
</feature>
<dbReference type="Gene3D" id="1.10.3210.40">
    <property type="match status" value="1"/>
</dbReference>
<protein>
    <submittedName>
        <fullName evidence="4">Relaxase</fullName>
    </submittedName>
</protein>
<dbReference type="Proteomes" id="UP000242313">
    <property type="component" value="Unassembled WGS sequence"/>
</dbReference>
<dbReference type="Gene3D" id="2.40.10.200">
    <property type="entry name" value="STY4665 C-terminal domain-like"/>
    <property type="match status" value="1"/>
</dbReference>
<accession>A0A2A3MG40</accession>
<keyword evidence="5" id="KW-1185">Reference proteome</keyword>
<dbReference type="SUPFAM" id="SSF46785">
    <property type="entry name" value="Winged helix' DNA-binding domain"/>
    <property type="match status" value="1"/>
</dbReference>
<dbReference type="NCBIfam" id="NF041494">
    <property type="entry name" value="MobH"/>
    <property type="match status" value="1"/>
</dbReference>
<dbReference type="NCBIfam" id="TIGR03760">
    <property type="entry name" value="ICE_TraI_Pfluor"/>
    <property type="match status" value="1"/>
</dbReference>
<evidence type="ECO:0000313" key="5">
    <source>
        <dbReference type="Proteomes" id="UP000242313"/>
    </source>
</evidence>
<dbReference type="Pfam" id="PF07514">
    <property type="entry name" value="TraI_2"/>
    <property type="match status" value="1"/>
</dbReference>
<dbReference type="AlphaFoldDB" id="A0A2A3MG40"/>